<feature type="domain" description="Glucose-methanol-choline oxidoreductase C-terminal" evidence="6">
    <location>
        <begin position="431"/>
        <end position="557"/>
    </location>
</feature>
<dbReference type="PANTHER" id="PTHR42784">
    <property type="entry name" value="PYRANOSE 2-OXIDASE"/>
    <property type="match status" value="1"/>
</dbReference>
<evidence type="ECO:0000256" key="5">
    <source>
        <dbReference type="ARBA" id="ARBA00023002"/>
    </source>
</evidence>
<dbReference type="PANTHER" id="PTHR42784:SF1">
    <property type="entry name" value="PYRANOSE 2-OXIDASE"/>
    <property type="match status" value="1"/>
</dbReference>
<dbReference type="Pfam" id="PF13450">
    <property type="entry name" value="NAD_binding_8"/>
    <property type="match status" value="1"/>
</dbReference>
<organism evidence="7 8">
    <name type="scientific">Ensifer adhaerens</name>
    <name type="common">Sinorhizobium morelense</name>
    <dbReference type="NCBI Taxonomy" id="106592"/>
    <lineage>
        <taxon>Bacteria</taxon>
        <taxon>Pseudomonadati</taxon>
        <taxon>Pseudomonadota</taxon>
        <taxon>Alphaproteobacteria</taxon>
        <taxon>Hyphomicrobiales</taxon>
        <taxon>Rhizobiaceae</taxon>
        <taxon>Sinorhizobium/Ensifer group</taxon>
        <taxon>Ensifer</taxon>
    </lineage>
</organism>
<dbReference type="InterPro" id="IPR007867">
    <property type="entry name" value="GMC_OxRtase_C"/>
</dbReference>
<dbReference type="PATRIC" id="fig|106592.7.peg.6001"/>
<protein>
    <submittedName>
        <fullName evidence="7">Oxidoreductase</fullName>
    </submittedName>
</protein>
<sequence>MRIRRLSEFDDNSIITADIVIVGAGPVGLTIAEECSRAGRKVVVVESGLELESPEHSALNEVENVGELQTEAQIRKRVEFHGSQAKFWTPDVQRFGVRCRALGGSTHAWAGKSAPFDALDFQARSWVPYSGWPVDHEHIVPYLLRAMKVLNLCPKAPPERFDNEGLRSFYWQFARSRVDRLDIMRFGREFLARRPANTDVLLDATVRHVGVNGDGSQFSHMDVVSVGGKRARIEATICVLAAGGIENARLLLASTDVFSQGIGNHYDVVGRFLMDHIAARVGRIPTDRMAVLTKLFGFYGVHHENRAHMFAHGLALTTAAQEREQISNAAVFFSTERAPDDPWVALKRLLRSRSDNVGRDVLSVAAGSGFIARGIGMKILSDHRTPKVFKDLIVNTAIMLSPNLVADEFQSRGLPHKLSGLRIEAICEQAPNPASRVSLSERRDRFGVQLARIDWQISDIDHKTLFKIAELSHEALSRADLPTPTLEGWVAERRTQDLVIIDMAHTLGTTRMSANPKTGVVDINCRVHGINNLYIAGGSVFPTSGHANPTLMILSLAIRLADHLNSELERG</sequence>
<dbReference type="Gene3D" id="3.50.50.60">
    <property type="entry name" value="FAD/NAD(P)-binding domain"/>
    <property type="match status" value="2"/>
</dbReference>
<evidence type="ECO:0000313" key="7">
    <source>
        <dbReference type="EMBL" id="KOF12980.1"/>
    </source>
</evidence>
<evidence type="ECO:0000256" key="1">
    <source>
        <dbReference type="ARBA" id="ARBA00001974"/>
    </source>
</evidence>
<evidence type="ECO:0000256" key="2">
    <source>
        <dbReference type="ARBA" id="ARBA00010790"/>
    </source>
</evidence>
<dbReference type="EMBL" id="LGAP01000044">
    <property type="protein sequence ID" value="KOF12980.1"/>
    <property type="molecule type" value="Genomic_DNA"/>
</dbReference>
<dbReference type="Proteomes" id="UP000037425">
    <property type="component" value="Unassembled WGS sequence"/>
</dbReference>
<dbReference type="PRINTS" id="PR00411">
    <property type="entry name" value="PNDRDTASEI"/>
</dbReference>
<keyword evidence="5" id="KW-0560">Oxidoreductase</keyword>
<dbReference type="RefSeq" id="WP_053252960.1">
    <property type="nucleotide sequence ID" value="NZ_LGAP01000044.1"/>
</dbReference>
<evidence type="ECO:0000256" key="4">
    <source>
        <dbReference type="ARBA" id="ARBA00022827"/>
    </source>
</evidence>
<comment type="caution">
    <text evidence="7">The sequence shown here is derived from an EMBL/GenBank/DDBJ whole genome shotgun (WGS) entry which is preliminary data.</text>
</comment>
<accession>A0A0L8BEJ5</accession>
<dbReference type="AlphaFoldDB" id="A0A0L8BEJ5"/>
<gene>
    <name evidence="7" type="ORF">AC244_32635</name>
</gene>
<dbReference type="OrthoDB" id="9798604at2"/>
<comment type="similarity">
    <text evidence="2">Belongs to the GMC oxidoreductase family.</text>
</comment>
<dbReference type="GO" id="GO:0016614">
    <property type="term" value="F:oxidoreductase activity, acting on CH-OH group of donors"/>
    <property type="evidence" value="ECO:0007669"/>
    <property type="project" value="InterPro"/>
</dbReference>
<dbReference type="InterPro" id="IPR036188">
    <property type="entry name" value="FAD/NAD-bd_sf"/>
</dbReference>
<dbReference type="SUPFAM" id="SSF51905">
    <property type="entry name" value="FAD/NAD(P)-binding domain"/>
    <property type="match status" value="1"/>
</dbReference>
<evidence type="ECO:0000256" key="3">
    <source>
        <dbReference type="ARBA" id="ARBA00022630"/>
    </source>
</evidence>
<dbReference type="Pfam" id="PF05199">
    <property type="entry name" value="GMC_oxred_C"/>
    <property type="match status" value="1"/>
</dbReference>
<comment type="cofactor">
    <cofactor evidence="1">
        <name>FAD</name>
        <dbReference type="ChEBI" id="CHEBI:57692"/>
    </cofactor>
</comment>
<dbReference type="PRINTS" id="PR00368">
    <property type="entry name" value="FADPNR"/>
</dbReference>
<keyword evidence="3" id="KW-0285">Flavoprotein</keyword>
<evidence type="ECO:0000313" key="8">
    <source>
        <dbReference type="Proteomes" id="UP000037425"/>
    </source>
</evidence>
<dbReference type="InterPro" id="IPR051473">
    <property type="entry name" value="P2Ox-like"/>
</dbReference>
<evidence type="ECO:0000259" key="6">
    <source>
        <dbReference type="Pfam" id="PF05199"/>
    </source>
</evidence>
<reference evidence="8" key="1">
    <citation type="submission" date="2015-07" db="EMBL/GenBank/DDBJ databases">
        <title>Whole genome sequence of an Ensifer adhaerens strain isolated from a cave pool in the Wind Cave National Park.</title>
        <authorList>
            <person name="Eng W.W.H."/>
            <person name="Gan H.M."/>
            <person name="Barton H.A."/>
            <person name="Savka M.A."/>
        </authorList>
    </citation>
    <scope>NUCLEOTIDE SEQUENCE [LARGE SCALE GENOMIC DNA]</scope>
    <source>
        <strain evidence="8">SD006</strain>
    </source>
</reference>
<name>A0A0L8BEJ5_ENSAD</name>
<proteinExistence type="inferred from homology"/>
<keyword evidence="4" id="KW-0274">FAD</keyword>